<dbReference type="HOGENOM" id="CLU_046025_5_4_1"/>
<feature type="transmembrane region" description="Helical" evidence="1">
    <location>
        <begin position="168"/>
        <end position="192"/>
    </location>
</feature>
<accession>A0A0C3S636</accession>
<feature type="transmembrane region" description="Helical" evidence="1">
    <location>
        <begin position="238"/>
        <end position="259"/>
    </location>
</feature>
<feature type="transmembrane region" description="Helical" evidence="1">
    <location>
        <begin position="55"/>
        <end position="76"/>
    </location>
</feature>
<protein>
    <recommendedName>
        <fullName evidence="2">DUF6534 domain-containing protein</fullName>
    </recommendedName>
</protein>
<reference evidence="3 4" key="1">
    <citation type="journal article" date="2014" name="PLoS Genet.">
        <title>Analysis of the Phlebiopsis gigantea genome, transcriptome and secretome provides insight into its pioneer colonization strategies of wood.</title>
        <authorList>
            <person name="Hori C."/>
            <person name="Ishida T."/>
            <person name="Igarashi K."/>
            <person name="Samejima M."/>
            <person name="Suzuki H."/>
            <person name="Master E."/>
            <person name="Ferreira P."/>
            <person name="Ruiz-Duenas F.J."/>
            <person name="Held B."/>
            <person name="Canessa P."/>
            <person name="Larrondo L.F."/>
            <person name="Schmoll M."/>
            <person name="Druzhinina I.S."/>
            <person name="Kubicek C.P."/>
            <person name="Gaskell J.A."/>
            <person name="Kersten P."/>
            <person name="St John F."/>
            <person name="Glasner J."/>
            <person name="Sabat G."/>
            <person name="Splinter BonDurant S."/>
            <person name="Syed K."/>
            <person name="Yadav J."/>
            <person name="Mgbeahuruike A.C."/>
            <person name="Kovalchuk A."/>
            <person name="Asiegbu F.O."/>
            <person name="Lackner G."/>
            <person name="Hoffmeister D."/>
            <person name="Rencoret J."/>
            <person name="Gutierrez A."/>
            <person name="Sun H."/>
            <person name="Lindquist E."/>
            <person name="Barry K."/>
            <person name="Riley R."/>
            <person name="Grigoriev I.V."/>
            <person name="Henrissat B."/>
            <person name="Kues U."/>
            <person name="Berka R.M."/>
            <person name="Martinez A.T."/>
            <person name="Covert S.F."/>
            <person name="Blanchette R.A."/>
            <person name="Cullen D."/>
        </authorList>
    </citation>
    <scope>NUCLEOTIDE SEQUENCE [LARGE SCALE GENOMIC DNA]</scope>
    <source>
        <strain evidence="3 4">11061_1 CR5-6</strain>
    </source>
</reference>
<name>A0A0C3S636_PHLG1</name>
<feature type="transmembrane region" description="Helical" evidence="1">
    <location>
        <begin position="96"/>
        <end position="116"/>
    </location>
</feature>
<feature type="domain" description="DUF6534" evidence="2">
    <location>
        <begin position="177"/>
        <end position="263"/>
    </location>
</feature>
<dbReference type="InterPro" id="IPR045339">
    <property type="entry name" value="DUF6534"/>
</dbReference>
<evidence type="ECO:0000313" key="3">
    <source>
        <dbReference type="EMBL" id="KIP05957.1"/>
    </source>
</evidence>
<feature type="transmembrane region" description="Helical" evidence="1">
    <location>
        <begin position="204"/>
        <end position="232"/>
    </location>
</feature>
<feature type="transmembrane region" description="Helical" evidence="1">
    <location>
        <begin position="20"/>
        <end position="43"/>
    </location>
</feature>
<evidence type="ECO:0000313" key="4">
    <source>
        <dbReference type="Proteomes" id="UP000053257"/>
    </source>
</evidence>
<keyword evidence="4" id="KW-1185">Reference proteome</keyword>
<dbReference type="PANTHER" id="PTHR40465">
    <property type="entry name" value="CHROMOSOME 1, WHOLE GENOME SHOTGUN SEQUENCE"/>
    <property type="match status" value="1"/>
</dbReference>
<dbReference type="AlphaFoldDB" id="A0A0C3S636"/>
<evidence type="ECO:0000256" key="1">
    <source>
        <dbReference type="SAM" id="Phobius"/>
    </source>
</evidence>
<dbReference type="Proteomes" id="UP000053257">
    <property type="component" value="Unassembled WGS sequence"/>
</dbReference>
<keyword evidence="1" id="KW-1133">Transmembrane helix</keyword>
<keyword evidence="1" id="KW-0812">Transmembrane</keyword>
<organism evidence="3 4">
    <name type="scientific">Phlebiopsis gigantea (strain 11061_1 CR5-6)</name>
    <name type="common">White-rot fungus</name>
    <name type="synonym">Peniophora gigantea</name>
    <dbReference type="NCBI Taxonomy" id="745531"/>
    <lineage>
        <taxon>Eukaryota</taxon>
        <taxon>Fungi</taxon>
        <taxon>Dikarya</taxon>
        <taxon>Basidiomycota</taxon>
        <taxon>Agaricomycotina</taxon>
        <taxon>Agaricomycetes</taxon>
        <taxon>Polyporales</taxon>
        <taxon>Phanerochaetaceae</taxon>
        <taxon>Phlebiopsis</taxon>
    </lineage>
</organism>
<dbReference type="EMBL" id="KN840529">
    <property type="protein sequence ID" value="KIP05957.1"/>
    <property type="molecule type" value="Genomic_DNA"/>
</dbReference>
<dbReference type="PANTHER" id="PTHR40465:SF1">
    <property type="entry name" value="DUF6534 DOMAIN-CONTAINING PROTEIN"/>
    <property type="match status" value="1"/>
</dbReference>
<evidence type="ECO:0000259" key="2">
    <source>
        <dbReference type="Pfam" id="PF20152"/>
    </source>
</evidence>
<feature type="transmembrane region" description="Helical" evidence="1">
    <location>
        <begin position="128"/>
        <end position="148"/>
    </location>
</feature>
<dbReference type="Pfam" id="PF20152">
    <property type="entry name" value="DUF6534"/>
    <property type="match status" value="1"/>
</dbReference>
<gene>
    <name evidence="3" type="ORF">PHLGIDRAFT_479719</name>
</gene>
<sequence length="326" mass="36213">MATTPLLKLPPSLLSETFGAVLLGALATTLVYGILCQQCYAFFQRFRKDRPFLRYSVCALWALGSAHLALTIHPIYVILVSGFGDISILLVPRMPWSIPVSIMLTTISDTLVRILFTYRLWILSEKNFVLIAISGILLLLDAVTGLLFAVKALAVRNITVINAEFGPLFYLTLTAPAVADLYTSLALCYYLTRRRMHLNRRTNSILNAIIAYTINTGLLTSMMCFVSMITHAVMPHNFIFIGVYFPLSGLYSNALLGSLNARDWFRRETESIHAIIPLSSLRTASTEQVEEPSVNPSNSGIKVDAMPVAVHVQVERKTTSETSRYA</sequence>
<dbReference type="OrthoDB" id="2535105at2759"/>
<proteinExistence type="predicted"/>
<keyword evidence="1" id="KW-0472">Membrane</keyword>